<feature type="domain" description="Survival Motor Neuron Gemin2-binding" evidence="2">
    <location>
        <begin position="107"/>
        <end position="126"/>
    </location>
</feature>
<feature type="compositionally biased region" description="Acidic residues" evidence="1">
    <location>
        <begin position="79"/>
        <end position="99"/>
    </location>
</feature>
<feature type="compositionally biased region" description="Basic residues" evidence="1">
    <location>
        <begin position="31"/>
        <end position="52"/>
    </location>
</feature>
<dbReference type="Proteomes" id="UP000308652">
    <property type="component" value="Unassembled WGS sequence"/>
</dbReference>
<dbReference type="InterPro" id="IPR049481">
    <property type="entry name" value="SMN_G2-BD"/>
</dbReference>
<accession>A0A5C3M2R4</accession>
<evidence type="ECO:0000313" key="4">
    <source>
        <dbReference type="Proteomes" id="UP000308652"/>
    </source>
</evidence>
<feature type="compositionally biased region" description="Polar residues" evidence="1">
    <location>
        <begin position="64"/>
        <end position="75"/>
    </location>
</feature>
<dbReference type="STRING" id="68775.A0A5C3M2R4"/>
<proteinExistence type="predicted"/>
<evidence type="ECO:0000259" key="2">
    <source>
        <dbReference type="Pfam" id="PF20636"/>
    </source>
</evidence>
<dbReference type="AlphaFoldDB" id="A0A5C3M2R4"/>
<evidence type="ECO:0000313" key="3">
    <source>
        <dbReference type="EMBL" id="TFK38646.1"/>
    </source>
</evidence>
<feature type="region of interest" description="Disordered" evidence="1">
    <location>
        <begin position="251"/>
        <end position="285"/>
    </location>
</feature>
<dbReference type="InterPro" id="IPR047313">
    <property type="entry name" value="SMN_C"/>
</dbReference>
<sequence>MSRPVISYDDITLPYDQPTQSSNPPQSSTRPSKKRKWNNSKGKGKQHQHQNHAQHWDDPALLGTSMNYGGASSSKQAEEEVYEGEMEEEDDDDEEEEEEGSRRLTHQEVWDDSALINAWDAAMEEYEAYNGPDKGWKKEPVNKSPLWYNIPTKNTTRKPASKKIKLEASTPVPTGEVEADSQPINFDTFVPSHDASLPGTVLAMENYAFTEAPAGQVSQDEAFAHALNATYWAGYWTAMYHAQRTVGTEMTASAGKEEGEEVEENEVDAQMNGFEEEEEFVSTQR</sequence>
<organism evidence="3 4">
    <name type="scientific">Crucibulum laeve</name>
    <dbReference type="NCBI Taxonomy" id="68775"/>
    <lineage>
        <taxon>Eukaryota</taxon>
        <taxon>Fungi</taxon>
        <taxon>Dikarya</taxon>
        <taxon>Basidiomycota</taxon>
        <taxon>Agaricomycotina</taxon>
        <taxon>Agaricomycetes</taxon>
        <taxon>Agaricomycetidae</taxon>
        <taxon>Agaricales</taxon>
        <taxon>Agaricineae</taxon>
        <taxon>Nidulariaceae</taxon>
        <taxon>Crucibulum</taxon>
    </lineage>
</organism>
<feature type="compositionally biased region" description="Acidic residues" evidence="1">
    <location>
        <begin position="258"/>
        <end position="267"/>
    </location>
</feature>
<dbReference type="OrthoDB" id="197400at2759"/>
<keyword evidence="4" id="KW-1185">Reference proteome</keyword>
<reference evidence="3 4" key="1">
    <citation type="journal article" date="2019" name="Nat. Ecol. Evol.">
        <title>Megaphylogeny resolves global patterns of mushroom evolution.</title>
        <authorList>
            <person name="Varga T."/>
            <person name="Krizsan K."/>
            <person name="Foldi C."/>
            <person name="Dima B."/>
            <person name="Sanchez-Garcia M."/>
            <person name="Sanchez-Ramirez S."/>
            <person name="Szollosi G.J."/>
            <person name="Szarkandi J.G."/>
            <person name="Papp V."/>
            <person name="Albert L."/>
            <person name="Andreopoulos W."/>
            <person name="Angelini C."/>
            <person name="Antonin V."/>
            <person name="Barry K.W."/>
            <person name="Bougher N.L."/>
            <person name="Buchanan P."/>
            <person name="Buyck B."/>
            <person name="Bense V."/>
            <person name="Catcheside P."/>
            <person name="Chovatia M."/>
            <person name="Cooper J."/>
            <person name="Damon W."/>
            <person name="Desjardin D."/>
            <person name="Finy P."/>
            <person name="Geml J."/>
            <person name="Haridas S."/>
            <person name="Hughes K."/>
            <person name="Justo A."/>
            <person name="Karasinski D."/>
            <person name="Kautmanova I."/>
            <person name="Kiss B."/>
            <person name="Kocsube S."/>
            <person name="Kotiranta H."/>
            <person name="LaButti K.M."/>
            <person name="Lechner B.E."/>
            <person name="Liimatainen K."/>
            <person name="Lipzen A."/>
            <person name="Lukacs Z."/>
            <person name="Mihaltcheva S."/>
            <person name="Morgado L.N."/>
            <person name="Niskanen T."/>
            <person name="Noordeloos M.E."/>
            <person name="Ohm R.A."/>
            <person name="Ortiz-Santana B."/>
            <person name="Ovrebo C."/>
            <person name="Racz N."/>
            <person name="Riley R."/>
            <person name="Savchenko A."/>
            <person name="Shiryaev A."/>
            <person name="Soop K."/>
            <person name="Spirin V."/>
            <person name="Szebenyi C."/>
            <person name="Tomsovsky M."/>
            <person name="Tulloss R.E."/>
            <person name="Uehling J."/>
            <person name="Grigoriev I.V."/>
            <person name="Vagvolgyi C."/>
            <person name="Papp T."/>
            <person name="Martin F.M."/>
            <person name="Miettinen O."/>
            <person name="Hibbett D.S."/>
            <person name="Nagy L.G."/>
        </authorList>
    </citation>
    <scope>NUCLEOTIDE SEQUENCE [LARGE SCALE GENOMIC DNA]</scope>
    <source>
        <strain evidence="3 4">CBS 166.37</strain>
    </source>
</reference>
<protein>
    <recommendedName>
        <fullName evidence="2">Survival Motor Neuron Gemin2-binding domain-containing protein</fullName>
    </recommendedName>
</protein>
<evidence type="ECO:0000256" key="1">
    <source>
        <dbReference type="SAM" id="MobiDB-lite"/>
    </source>
</evidence>
<dbReference type="Pfam" id="PF20636">
    <property type="entry name" value="SMN_G2-BD"/>
    <property type="match status" value="1"/>
</dbReference>
<feature type="compositionally biased region" description="Low complexity" evidence="1">
    <location>
        <begin position="17"/>
        <end position="30"/>
    </location>
</feature>
<dbReference type="EMBL" id="ML213602">
    <property type="protein sequence ID" value="TFK38646.1"/>
    <property type="molecule type" value="Genomic_DNA"/>
</dbReference>
<gene>
    <name evidence="3" type="ORF">BDQ12DRAFT_735316</name>
</gene>
<dbReference type="CDD" id="cd22852">
    <property type="entry name" value="SMN_C"/>
    <property type="match status" value="1"/>
</dbReference>
<name>A0A5C3M2R4_9AGAR</name>
<feature type="region of interest" description="Disordered" evidence="1">
    <location>
        <begin position="1"/>
        <end position="108"/>
    </location>
</feature>
<feature type="compositionally biased region" description="Acidic residues" evidence="1">
    <location>
        <begin position="274"/>
        <end position="285"/>
    </location>
</feature>
<dbReference type="CDD" id="cd22851">
    <property type="entry name" value="SMN_N"/>
    <property type="match status" value="1"/>
</dbReference>